<dbReference type="InterPro" id="IPR029058">
    <property type="entry name" value="AB_hydrolase_fold"/>
</dbReference>
<sequence>MVLLPQVPKNICNRNVVSALEFFIRLGNMYLGDVVEVVGGPKRRNDWIRLLASSFIIFQATQPFKKHLKITERKFGGISCRIYTPTEQFKKSNACLIYVHGGAWCILKAHHFDYIMSALVKNCGCTIISIDYTLAPDKIFPNSFNECWKAIQDICENFHSDLKIDKRKIAIFGDSAGGNLAAALALKSSRTGKNYFKCQILVYPVTSCLDFQNSSYKEYYKEYNGTGLLNPECMARWMLLYLGIPATRSNVKKVMKNQHISEQLKKDFLLKSESLNGCDKQLSETFEKFARNPDFCPILSNDLHLLPKTLVITSGFDICRDEGIEYYKKLQNAGVYAEWKHFPTSFHGILNLAGSKTQKNLDRIGVLYIAVENTINVYSLRPIKFRHNTTPCKNIITHVVVHKKKLYVVSGDELLVYEQKKLCVNSLKLQEKVVSIVPVGNVISIVYINGDITTYNLDDFEILSNISSPDDFIPTIAIHPQTYENKILIGSDSGKLRLVNTKKGKLVHEFQRIKMSNSKITCMAQSPAIDIIAFGFTCGLITLRNIRLDEIIMTFQQDGQITGITFRNDGVDSMITTSDEGSIAVWNLDEESLVGITTSAHEGKIVKVEALNGQPFLLTSGNDNRIVKWSFDENQSLPEAHTVIEGHGKPMTFVKYLDDRIMISSSLDGTLRRNSAKGPLFFKRMGRGEFQKKKYVGKDSYQKSLLNPIVEIAGNMARESVWDNIICRHEDSPFVSCWSTRKDTQGRHLLFQDVFFNNPIYAGIIATAICVSNCGNFAFVGYSTGHVNCYNIQSGQFKCSFVDKSLGEKNVATQGPVIGVAVDVSSKRIVVASQSGMISFYERHSKSNLSCKMNSTSSIEKISLHSGNNLLAVASTDGHISLIDTINYSVGRKFVDAHKNCKITAIEQSPDGKWLVSADDKNKIKVWDLVVSELIDIIVLPHFCTGLSFSPDGAYLSTILNEKNYVFVWSNRTYYDDNILIKPIRDYNTLPTNVVSLPQFEMAPIFEEDEFIAQFDEVMDCTTENAEVTRNDDLLKLSGYPETKWANLPYLDVIKERNKPKNALKKPKNAPFFLPSIQTINGFEFVAPEDNSAEYEKKIAIKRKNLELLTAYASQLLNCQSDEDLLSAFETLRNMSVSSIQYQIKSLPYDSLHKFFNMMTLILSKRIDIELVEHYVALCIKEHRSYLWSDEEAQDDKSINNLTKAIEDYMIMNEQVYGEFKKVVPHVSSLLKWIKCSTV</sequence>
<dbReference type="GO" id="GO:0034388">
    <property type="term" value="C:Pwp2p-containing subcomplex of 90S preribosome"/>
    <property type="evidence" value="ECO:0007669"/>
    <property type="project" value="TreeGrafter"/>
</dbReference>
<dbReference type="InterPro" id="IPR011047">
    <property type="entry name" value="Quinoprotein_ADH-like_sf"/>
</dbReference>
<dbReference type="GO" id="GO:0006364">
    <property type="term" value="P:rRNA processing"/>
    <property type="evidence" value="ECO:0007669"/>
    <property type="project" value="InterPro"/>
</dbReference>
<dbReference type="Gene3D" id="3.40.50.1820">
    <property type="entry name" value="alpha/beta hydrolase"/>
    <property type="match status" value="1"/>
</dbReference>
<dbReference type="SUPFAM" id="SSF53474">
    <property type="entry name" value="alpha/beta-Hydrolases"/>
    <property type="match status" value="1"/>
</dbReference>
<reference evidence="7" key="2">
    <citation type="submission" date="2020-12" db="UniProtKB">
        <authorList>
            <consortium name="WormBaseParasite"/>
        </authorList>
    </citation>
    <scope>IDENTIFICATION</scope>
</reference>
<dbReference type="WormBase" id="SRAE_1000123100">
    <property type="protein sequence ID" value="SRP03001"/>
    <property type="gene ID" value="WBGene00257835"/>
</dbReference>
<feature type="domain" description="WDR36/Utp21 N-terminal" evidence="4">
    <location>
        <begin position="369"/>
        <end position="632"/>
    </location>
</feature>
<dbReference type="RefSeq" id="XP_024502167.1">
    <property type="nucleotide sequence ID" value="XM_024648161.1"/>
</dbReference>
<dbReference type="CTD" id="36375330"/>
<dbReference type="GO" id="GO:0016787">
    <property type="term" value="F:hydrolase activity"/>
    <property type="evidence" value="ECO:0007669"/>
    <property type="project" value="InterPro"/>
</dbReference>
<dbReference type="Pfam" id="PF07859">
    <property type="entry name" value="Abhydrolase_3"/>
    <property type="match status" value="2"/>
</dbReference>
<feature type="domain" description="Alpha/beta hydrolase fold-3" evidence="3">
    <location>
        <begin position="96"/>
        <end position="250"/>
    </location>
</feature>
<dbReference type="AlphaFoldDB" id="A0A090KZK5"/>
<dbReference type="GO" id="GO:0032040">
    <property type="term" value="C:small-subunit processome"/>
    <property type="evidence" value="ECO:0007669"/>
    <property type="project" value="InterPro"/>
</dbReference>
<feature type="repeat" description="WD" evidence="1">
    <location>
        <begin position="903"/>
        <end position="937"/>
    </location>
</feature>
<accession>A0A090KZK5</accession>
<dbReference type="InterPro" id="IPR015943">
    <property type="entry name" value="WD40/YVTN_repeat-like_dom_sf"/>
</dbReference>
<reference evidence="5 6" key="1">
    <citation type="submission" date="2014-09" db="EMBL/GenBank/DDBJ databases">
        <authorList>
            <person name="Martin A.A."/>
        </authorList>
    </citation>
    <scope>NUCLEOTIDE SEQUENCE</scope>
    <source>
        <strain evidence="6">ED321</strain>
        <strain evidence="5">ED321 Heterogonic</strain>
    </source>
</reference>
<dbReference type="InterPro" id="IPR013094">
    <property type="entry name" value="AB_hydrolase_3"/>
</dbReference>
<dbReference type="Pfam" id="PF25171">
    <property type="entry name" value="Beta-prop_WDR36-Utp21_1st"/>
    <property type="match status" value="1"/>
</dbReference>
<feature type="domain" description="Alpha/beta hydrolase fold-3" evidence="3">
    <location>
        <begin position="258"/>
        <end position="350"/>
    </location>
</feature>
<evidence type="ECO:0000313" key="7">
    <source>
        <dbReference type="WBParaSite" id="SRAE_1000123100.1"/>
    </source>
</evidence>
<evidence type="ECO:0000259" key="2">
    <source>
        <dbReference type="Pfam" id="PF04192"/>
    </source>
</evidence>
<evidence type="ECO:0000259" key="3">
    <source>
        <dbReference type="Pfam" id="PF07859"/>
    </source>
</evidence>
<dbReference type="Gene3D" id="2.130.10.10">
    <property type="entry name" value="YVTN repeat-like/Quinoprotein amine dehydrogenase"/>
    <property type="match status" value="2"/>
</dbReference>
<feature type="domain" description="WDR36/Utp21 C-terminal" evidence="2">
    <location>
        <begin position="1031"/>
        <end position="1235"/>
    </location>
</feature>
<dbReference type="InterPro" id="IPR007319">
    <property type="entry name" value="WDR36/Utp21_C"/>
</dbReference>
<dbReference type="Proteomes" id="UP000035682">
    <property type="component" value="Unplaced"/>
</dbReference>
<dbReference type="Pfam" id="PF25168">
    <property type="entry name" value="Beta-prop_WDR36-Utp21_2nd"/>
    <property type="match status" value="1"/>
</dbReference>
<dbReference type="PROSITE" id="PS50082">
    <property type="entry name" value="WD_REPEATS_2"/>
    <property type="match status" value="1"/>
</dbReference>
<keyword evidence="6" id="KW-1185">Reference proteome</keyword>
<dbReference type="InterPro" id="IPR001680">
    <property type="entry name" value="WD40_rpt"/>
</dbReference>
<organism evidence="5">
    <name type="scientific">Strongyloides ratti</name>
    <name type="common">Parasitic roundworm</name>
    <dbReference type="NCBI Taxonomy" id="34506"/>
    <lineage>
        <taxon>Eukaryota</taxon>
        <taxon>Metazoa</taxon>
        <taxon>Ecdysozoa</taxon>
        <taxon>Nematoda</taxon>
        <taxon>Chromadorea</taxon>
        <taxon>Rhabditida</taxon>
        <taxon>Tylenchina</taxon>
        <taxon>Panagrolaimomorpha</taxon>
        <taxon>Strongyloidoidea</taxon>
        <taxon>Strongyloididae</taxon>
        <taxon>Strongyloides</taxon>
    </lineage>
</organism>
<dbReference type="OMA" id="FWIRTSG"/>
<dbReference type="Pfam" id="PF04192">
    <property type="entry name" value="Utp21"/>
    <property type="match status" value="1"/>
</dbReference>
<dbReference type="SMART" id="SM00320">
    <property type="entry name" value="WD40"/>
    <property type="match status" value="9"/>
</dbReference>
<dbReference type="InterPro" id="IPR059157">
    <property type="entry name" value="WDR36-Utp21_N"/>
</dbReference>
<proteinExistence type="predicted"/>
<dbReference type="SUPFAM" id="SSF50998">
    <property type="entry name" value="Quinoprotein alcohol dehydrogenase-like"/>
    <property type="match status" value="1"/>
</dbReference>
<evidence type="ECO:0000256" key="1">
    <source>
        <dbReference type="PROSITE-ProRule" id="PRU00221"/>
    </source>
</evidence>
<dbReference type="EMBL" id="LN609528">
    <property type="protein sequence ID" value="CEF62965.1"/>
    <property type="molecule type" value="Genomic_DNA"/>
</dbReference>
<dbReference type="PANTHER" id="PTHR22840">
    <property type="entry name" value="WD REPEAT-CONTAINING PROTEIN 36"/>
    <property type="match status" value="1"/>
</dbReference>
<dbReference type="STRING" id="34506.A0A090KZK5"/>
<protein>
    <submittedName>
        <fullName evidence="5 7">Uncharacterized protein</fullName>
    </submittedName>
</protein>
<name>A0A090KZK5_STRRB</name>
<dbReference type="OrthoDB" id="10250769at2759"/>
<evidence type="ECO:0000313" key="6">
    <source>
        <dbReference type="Proteomes" id="UP000035682"/>
    </source>
</evidence>
<evidence type="ECO:0000313" key="5">
    <source>
        <dbReference type="EMBL" id="CEF62965.1"/>
    </source>
</evidence>
<dbReference type="WBParaSite" id="SRAE_1000123100.1">
    <property type="protein sequence ID" value="SRAE_1000123100.1"/>
    <property type="gene ID" value="WBGene00257835"/>
</dbReference>
<dbReference type="GeneID" id="36375330"/>
<gene>
    <name evidence="5 7 8" type="ORF">SRAE_1000123100</name>
</gene>
<dbReference type="PANTHER" id="PTHR22840:SF12">
    <property type="entry name" value="WD REPEAT-CONTAINING PROTEIN 36"/>
    <property type="match status" value="1"/>
</dbReference>
<dbReference type="eggNOG" id="KOG1539">
    <property type="taxonomic scope" value="Eukaryota"/>
</dbReference>
<evidence type="ECO:0000313" key="8">
    <source>
        <dbReference type="WormBase" id="SRAE_1000123100"/>
    </source>
</evidence>
<evidence type="ECO:0000259" key="4">
    <source>
        <dbReference type="Pfam" id="PF25171"/>
    </source>
</evidence>
<keyword evidence="1" id="KW-0853">WD repeat</keyword>